<sequence length="256" mass="28087">MTEQKANVRFLPSSSSSEHRHPTVNNRRRIKRPISPPPLGHKKRPKHSLILHLHHNIANDMNKFDHTKYWNDYYSSPDIGDDEKLPKPPSKIKLYSTKWKLENPNPKSKPPSSHGKQAFYGNPMMMGYGGGGMGMGMYPGMSGMGPMGMGIGYGMGPGMGMMGYGMPRYGGYSMYGGYGGYGMVDPLLGQYGAPPAANFGDDFPDAHRIEHAYRQSAPEAYGMGMGMMGGGMGINNIPGSQVMLYGRGMPYNGWYA</sequence>
<keyword evidence="3" id="KW-1185">Reference proteome</keyword>
<evidence type="ECO:0000313" key="3">
    <source>
        <dbReference type="Proteomes" id="UP001358614"/>
    </source>
</evidence>
<accession>A0AAX4K6Q3</accession>
<organism evidence="2 3">
    <name type="scientific">Kwoniella europaea PYCC6329</name>
    <dbReference type="NCBI Taxonomy" id="1423913"/>
    <lineage>
        <taxon>Eukaryota</taxon>
        <taxon>Fungi</taxon>
        <taxon>Dikarya</taxon>
        <taxon>Basidiomycota</taxon>
        <taxon>Agaricomycotina</taxon>
        <taxon>Tremellomycetes</taxon>
        <taxon>Tremellales</taxon>
        <taxon>Cryptococcaceae</taxon>
        <taxon>Kwoniella</taxon>
    </lineage>
</organism>
<dbReference type="Proteomes" id="UP001358614">
    <property type="component" value="Chromosome 1"/>
</dbReference>
<dbReference type="KEGG" id="ker:91098928"/>
<feature type="region of interest" description="Disordered" evidence="1">
    <location>
        <begin position="1"/>
        <end position="45"/>
    </location>
</feature>
<dbReference type="RefSeq" id="XP_066080053.1">
    <property type="nucleotide sequence ID" value="XM_066223956.1"/>
</dbReference>
<dbReference type="GeneID" id="91098928"/>
<gene>
    <name evidence="2" type="ORF">V865_000124</name>
</gene>
<evidence type="ECO:0000313" key="2">
    <source>
        <dbReference type="EMBL" id="WWD02086.1"/>
    </source>
</evidence>
<dbReference type="AlphaFoldDB" id="A0AAX4K6Q3"/>
<reference evidence="2 3" key="1">
    <citation type="submission" date="2024-01" db="EMBL/GenBank/DDBJ databases">
        <title>Comparative genomics of Cryptococcus and Kwoniella reveals pathogenesis evolution and contrasting modes of karyotype evolution via chromosome fusion or intercentromeric recombination.</title>
        <authorList>
            <person name="Coelho M.A."/>
            <person name="David-Palma M."/>
            <person name="Shea T."/>
            <person name="Bowers K."/>
            <person name="McGinley-Smith S."/>
            <person name="Mohammad A.W."/>
            <person name="Gnirke A."/>
            <person name="Yurkov A.M."/>
            <person name="Nowrousian M."/>
            <person name="Sun S."/>
            <person name="Cuomo C.A."/>
            <person name="Heitman J."/>
        </authorList>
    </citation>
    <scope>NUCLEOTIDE SEQUENCE [LARGE SCALE GENOMIC DNA]</scope>
    <source>
        <strain evidence="2 3">PYCC6329</strain>
    </source>
</reference>
<proteinExistence type="predicted"/>
<evidence type="ECO:0000256" key="1">
    <source>
        <dbReference type="SAM" id="MobiDB-lite"/>
    </source>
</evidence>
<protein>
    <submittedName>
        <fullName evidence="2">Uncharacterized protein</fullName>
    </submittedName>
</protein>
<dbReference type="EMBL" id="CP144089">
    <property type="protein sequence ID" value="WWD02086.1"/>
    <property type="molecule type" value="Genomic_DNA"/>
</dbReference>
<name>A0AAX4K6Q3_9TREE</name>